<dbReference type="SUPFAM" id="SSF57850">
    <property type="entry name" value="RING/U-box"/>
    <property type="match status" value="1"/>
</dbReference>
<reference evidence="3" key="1">
    <citation type="journal article" date="2020" name="Stud. Mycol.">
        <title>101 Dothideomycetes genomes: a test case for predicting lifestyles and emergence of pathogens.</title>
        <authorList>
            <person name="Haridas S."/>
            <person name="Albert R."/>
            <person name="Binder M."/>
            <person name="Bloem J."/>
            <person name="Labutti K."/>
            <person name="Salamov A."/>
            <person name="Andreopoulos B."/>
            <person name="Baker S."/>
            <person name="Barry K."/>
            <person name="Bills G."/>
            <person name="Bluhm B."/>
            <person name="Cannon C."/>
            <person name="Castanera R."/>
            <person name="Culley D."/>
            <person name="Daum C."/>
            <person name="Ezra D."/>
            <person name="Gonzalez J."/>
            <person name="Henrissat B."/>
            <person name="Kuo A."/>
            <person name="Liang C."/>
            <person name="Lipzen A."/>
            <person name="Lutzoni F."/>
            <person name="Magnuson J."/>
            <person name="Mondo S."/>
            <person name="Nolan M."/>
            <person name="Ohm R."/>
            <person name="Pangilinan J."/>
            <person name="Park H.-J."/>
            <person name="Ramirez L."/>
            <person name="Alfaro M."/>
            <person name="Sun H."/>
            <person name="Tritt A."/>
            <person name="Yoshinaga Y."/>
            <person name="Zwiers L.-H."/>
            <person name="Turgeon B."/>
            <person name="Goodwin S."/>
            <person name="Spatafora J."/>
            <person name="Crous P."/>
            <person name="Grigoriev I."/>
        </authorList>
    </citation>
    <scope>NUCLEOTIDE SEQUENCE</scope>
    <source>
        <strain evidence="3">CBS 107.79</strain>
    </source>
</reference>
<dbReference type="SMART" id="SM00184">
    <property type="entry name" value="RING"/>
    <property type="match status" value="1"/>
</dbReference>
<dbReference type="GO" id="GO:0061630">
    <property type="term" value="F:ubiquitin protein ligase activity"/>
    <property type="evidence" value="ECO:0007669"/>
    <property type="project" value="InterPro"/>
</dbReference>
<keyword evidence="1" id="KW-0862">Zinc</keyword>
<accession>A0A6A5VKS7</accession>
<dbReference type="InterPro" id="IPR001841">
    <property type="entry name" value="Znf_RING"/>
</dbReference>
<dbReference type="PANTHER" id="PTHR21540:SF0">
    <property type="entry name" value="PHD FAMILY PROTEIN"/>
    <property type="match status" value="1"/>
</dbReference>
<gene>
    <name evidence="3" type="ORF">BU23DRAFT_565213</name>
</gene>
<evidence type="ECO:0000256" key="1">
    <source>
        <dbReference type="PROSITE-ProRule" id="PRU00175"/>
    </source>
</evidence>
<sequence length="361" mass="41845">MAAQTESHPATASLYFPNSFLARLANGNASWLPTFQRWGSAPMASHVTIRFTFYRQTLLKDPHPVEYSGAHPFVAVTKGDGHWQIKAGERRWLERNPVGQHDLFGRNVTRISVGTTNRLFFVHEDLLCARSSYFRGYLQARRKQIEGDCSICLDDMRTGGKDLTYCSSCGNNFHFGCIEDWQKQQFRTDRCPLCRRKWKNILRDTTHAFLELAEEDFEKYREWLYSGTITSNCTDINEDFKPWVSAYLLSLKIQDCKFGTAVLHAMLEMYQDNQVYPDQDAIALAYNADAAGDQLDGLYRLRRFLVDTYVAVAKAFWFEDEDWTTYPHEFLRDLAVAMFSKHPGKNNWKLETWKANLDAEE</sequence>
<dbReference type="AlphaFoldDB" id="A0A6A5VKS7"/>
<dbReference type="InterPro" id="IPR039903">
    <property type="entry name" value="Zswim2"/>
</dbReference>
<dbReference type="PANTHER" id="PTHR21540">
    <property type="entry name" value="RING FINGER AND SWIM DOMAIN-CONTAINING PROTEIN 2"/>
    <property type="match status" value="1"/>
</dbReference>
<feature type="domain" description="RING-type" evidence="2">
    <location>
        <begin position="149"/>
        <end position="195"/>
    </location>
</feature>
<dbReference type="Gene3D" id="3.30.40.10">
    <property type="entry name" value="Zinc/RING finger domain, C3HC4 (zinc finger)"/>
    <property type="match status" value="1"/>
</dbReference>
<keyword evidence="1" id="KW-0863">Zinc-finger</keyword>
<protein>
    <recommendedName>
        <fullName evidence="2">RING-type domain-containing protein</fullName>
    </recommendedName>
</protein>
<dbReference type="Pfam" id="PF13639">
    <property type="entry name" value="zf-RING_2"/>
    <property type="match status" value="1"/>
</dbReference>
<evidence type="ECO:0000313" key="4">
    <source>
        <dbReference type="Proteomes" id="UP000800036"/>
    </source>
</evidence>
<dbReference type="GO" id="GO:0008270">
    <property type="term" value="F:zinc ion binding"/>
    <property type="evidence" value="ECO:0007669"/>
    <property type="project" value="UniProtKB-KW"/>
</dbReference>
<dbReference type="EMBL" id="ML976664">
    <property type="protein sequence ID" value="KAF1977059.1"/>
    <property type="molecule type" value="Genomic_DNA"/>
</dbReference>
<evidence type="ECO:0000259" key="2">
    <source>
        <dbReference type="PROSITE" id="PS50089"/>
    </source>
</evidence>
<dbReference type="PROSITE" id="PS50089">
    <property type="entry name" value="ZF_RING_2"/>
    <property type="match status" value="1"/>
</dbReference>
<keyword evidence="1" id="KW-0479">Metal-binding</keyword>
<dbReference type="Proteomes" id="UP000800036">
    <property type="component" value="Unassembled WGS sequence"/>
</dbReference>
<name>A0A6A5VKS7_9PLEO</name>
<dbReference type="OrthoDB" id="8062037at2759"/>
<proteinExistence type="predicted"/>
<dbReference type="InterPro" id="IPR013083">
    <property type="entry name" value="Znf_RING/FYVE/PHD"/>
</dbReference>
<evidence type="ECO:0000313" key="3">
    <source>
        <dbReference type="EMBL" id="KAF1977059.1"/>
    </source>
</evidence>
<keyword evidence="4" id="KW-1185">Reference proteome</keyword>
<organism evidence="3 4">
    <name type="scientific">Bimuria novae-zelandiae CBS 107.79</name>
    <dbReference type="NCBI Taxonomy" id="1447943"/>
    <lineage>
        <taxon>Eukaryota</taxon>
        <taxon>Fungi</taxon>
        <taxon>Dikarya</taxon>
        <taxon>Ascomycota</taxon>
        <taxon>Pezizomycotina</taxon>
        <taxon>Dothideomycetes</taxon>
        <taxon>Pleosporomycetidae</taxon>
        <taxon>Pleosporales</taxon>
        <taxon>Massarineae</taxon>
        <taxon>Didymosphaeriaceae</taxon>
        <taxon>Bimuria</taxon>
    </lineage>
</organism>